<evidence type="ECO:0008006" key="4">
    <source>
        <dbReference type="Google" id="ProtNLM"/>
    </source>
</evidence>
<dbReference type="EMBL" id="SJOL01006374">
    <property type="protein sequence ID" value="TGZ68247.1"/>
    <property type="molecule type" value="Genomic_DNA"/>
</dbReference>
<dbReference type="SUPFAM" id="SSF51735">
    <property type="entry name" value="NAD(P)-binding Rossmann-fold domains"/>
    <property type="match status" value="1"/>
</dbReference>
<accession>A0A4S2M342</accession>
<comment type="caution">
    <text evidence="2">The sequence shown here is derived from an EMBL/GenBank/DDBJ whole genome shotgun (WGS) entry which is preliminary data.</text>
</comment>
<feature type="coiled-coil region" evidence="1">
    <location>
        <begin position="604"/>
        <end position="659"/>
    </location>
</feature>
<organism evidence="2 3">
    <name type="scientific">Opisthorchis felineus</name>
    <dbReference type="NCBI Taxonomy" id="147828"/>
    <lineage>
        <taxon>Eukaryota</taxon>
        <taxon>Metazoa</taxon>
        <taxon>Spiralia</taxon>
        <taxon>Lophotrochozoa</taxon>
        <taxon>Platyhelminthes</taxon>
        <taxon>Trematoda</taxon>
        <taxon>Digenea</taxon>
        <taxon>Opisthorchiida</taxon>
        <taxon>Opisthorchiata</taxon>
        <taxon>Opisthorchiidae</taxon>
        <taxon>Opisthorchis</taxon>
    </lineage>
</organism>
<keyword evidence="3" id="KW-1185">Reference proteome</keyword>
<dbReference type="STRING" id="147828.A0A4S2M342"/>
<dbReference type="Gene3D" id="3.40.50.300">
    <property type="entry name" value="P-loop containing nucleotide triphosphate hydrolases"/>
    <property type="match status" value="1"/>
</dbReference>
<gene>
    <name evidence="2" type="ORF">CRM22_004350</name>
</gene>
<dbReference type="InterPro" id="IPR051783">
    <property type="entry name" value="NAD(P)-dependent_oxidoreduct"/>
</dbReference>
<dbReference type="InterPro" id="IPR007858">
    <property type="entry name" value="Dpy-30_motif"/>
</dbReference>
<dbReference type="Gene3D" id="3.40.50.720">
    <property type="entry name" value="NAD(P)-binding Rossmann-like Domain"/>
    <property type="match status" value="1"/>
</dbReference>
<dbReference type="Pfam" id="PF05186">
    <property type="entry name" value="Dpy-30"/>
    <property type="match status" value="1"/>
</dbReference>
<dbReference type="PANTHER" id="PTHR48079:SF6">
    <property type="entry name" value="NAD(P)-BINDING DOMAIN-CONTAINING PROTEIN-RELATED"/>
    <property type="match status" value="1"/>
</dbReference>
<evidence type="ECO:0000313" key="2">
    <source>
        <dbReference type="EMBL" id="TGZ68247.1"/>
    </source>
</evidence>
<dbReference type="InterPro" id="IPR047499">
    <property type="entry name" value="DD_AK7"/>
</dbReference>
<reference evidence="2 3" key="1">
    <citation type="journal article" date="2019" name="BMC Genomics">
        <title>New insights from Opisthorchis felineus genome: update on genomics of the epidemiologically important liver flukes.</title>
        <authorList>
            <person name="Ershov N.I."/>
            <person name="Mordvinov V.A."/>
            <person name="Prokhortchouk E.B."/>
            <person name="Pakharukova M.Y."/>
            <person name="Gunbin K.V."/>
            <person name="Ustyantsev K."/>
            <person name="Genaev M.A."/>
            <person name="Blinov A.G."/>
            <person name="Mazur A."/>
            <person name="Boulygina E."/>
            <person name="Tsygankova S."/>
            <person name="Khrameeva E."/>
            <person name="Chekanov N."/>
            <person name="Fan G."/>
            <person name="Xiao A."/>
            <person name="Zhang H."/>
            <person name="Xu X."/>
            <person name="Yang H."/>
            <person name="Solovyev V."/>
            <person name="Lee S.M."/>
            <person name="Liu X."/>
            <person name="Afonnikov D.A."/>
            <person name="Skryabin K.G."/>
        </authorList>
    </citation>
    <scope>NUCLEOTIDE SEQUENCE [LARGE SCALE GENOMIC DNA]</scope>
    <source>
        <strain evidence="2">AK-0245</strain>
        <tissue evidence="2">Whole organism</tissue>
    </source>
</reference>
<dbReference type="AlphaFoldDB" id="A0A4S2M342"/>
<evidence type="ECO:0000313" key="3">
    <source>
        <dbReference type="Proteomes" id="UP000308267"/>
    </source>
</evidence>
<sequence>MEKNIRNRIFLANLDQYDSHYIAKHFSQSVVSSADKDDENETLEEETVMKEANTGGEHYEVYGTLSSPSAEKPGFVKEVFKNERRKDLYDRVITCDFIVYNIKDDEGLIDEAMWMLEKLHENMDQYQQQKIFVLLSTFLTWARSAPIDEKDPDLPFTDEDYARRVAHLKFREHIQAEKTTIHLGKTNKFKLLTYVVVAGVTYGEGQNILHPFFKDAWNNKQILSIPGDGENIVPTIHVKDLAHILQMVVELRPKKHYIIAKDESQNTLQQIVKAIAGSMTTGKLMNIPVEEAFLNGDFSKRRSELAAIAAAAAASQLSKPRSPKLAVPEGAEEEGYELADTELLDAVLQNMEENNGRLTNDYISDFFRRKLQSKPCENQGYIIDGYPKSRKQAEALFSGVTSFTDEDEEAEEGNEVEEEELKLKDDSTLTQTELFAKEYLNTGFNVVDVHGEPIRLPTQPIPNQLPKGLLPAYVFELQASDKFLRDRIMNMPESKVQGTHYTEAGLLRRLNEYRVNQLGLSPLNPGSWIAPDPDAEENGTSKVPLNKLALASINENSIRAYFDSKGVPQIPVDVMGDENENLESTFRKIIHFLGPPRNYGLTPEEQLEQEQKAIMERMERERIEEQRVQMEAADEESKRQKFQEEWKAKQEAMKKQETELLDKESEPLRAYLRKHVMPVLAQGLTECVRRRPEDPIDFLAEYLFFHNPQVD</sequence>
<evidence type="ECO:0000256" key="1">
    <source>
        <dbReference type="SAM" id="Coils"/>
    </source>
</evidence>
<dbReference type="CDD" id="cd22967">
    <property type="entry name" value="DD_AK7"/>
    <property type="match status" value="1"/>
</dbReference>
<keyword evidence="1" id="KW-0175">Coiled coil</keyword>
<dbReference type="InterPro" id="IPR036291">
    <property type="entry name" value="NAD(P)-bd_dom_sf"/>
</dbReference>
<dbReference type="GO" id="GO:0004029">
    <property type="term" value="F:aldehyde dehydrogenase (NAD+) activity"/>
    <property type="evidence" value="ECO:0007669"/>
    <property type="project" value="TreeGrafter"/>
</dbReference>
<name>A0A4S2M342_OPIFE</name>
<dbReference type="Gene3D" id="1.20.890.10">
    <property type="entry name" value="cAMP-dependent protein kinase regulatory subunit, dimerization-anchoring domain"/>
    <property type="match status" value="1"/>
</dbReference>
<dbReference type="InterPro" id="IPR027417">
    <property type="entry name" value="P-loop_NTPase"/>
</dbReference>
<proteinExistence type="predicted"/>
<dbReference type="PANTHER" id="PTHR48079">
    <property type="entry name" value="PROTEIN YEEZ"/>
    <property type="match status" value="1"/>
</dbReference>
<dbReference type="GO" id="GO:0005737">
    <property type="term" value="C:cytoplasm"/>
    <property type="evidence" value="ECO:0007669"/>
    <property type="project" value="TreeGrafter"/>
</dbReference>
<protein>
    <recommendedName>
        <fullName evidence="4">Adenylate kinase 7</fullName>
    </recommendedName>
</protein>
<dbReference type="Proteomes" id="UP000308267">
    <property type="component" value="Unassembled WGS sequence"/>
</dbReference>
<dbReference type="OrthoDB" id="10262413at2759"/>